<dbReference type="InterPro" id="IPR041637">
    <property type="entry name" value="Caprin-1_dimer"/>
</dbReference>
<dbReference type="EMBL" id="JAFNEN010000291">
    <property type="protein sequence ID" value="KAG8186754.1"/>
    <property type="molecule type" value="Genomic_DNA"/>
</dbReference>
<dbReference type="GO" id="GO:0003723">
    <property type="term" value="F:RNA binding"/>
    <property type="evidence" value="ECO:0007669"/>
    <property type="project" value="TreeGrafter"/>
</dbReference>
<evidence type="ECO:0000259" key="2">
    <source>
        <dbReference type="Pfam" id="PF18293"/>
    </source>
</evidence>
<comment type="similarity">
    <text evidence="1">Belongs to the caprin family.</text>
</comment>
<dbReference type="Pfam" id="PF18293">
    <property type="entry name" value="Caprin-1_dimer"/>
    <property type="match status" value="1"/>
</dbReference>
<evidence type="ECO:0000313" key="3">
    <source>
        <dbReference type="EMBL" id="KAG8186754.1"/>
    </source>
</evidence>
<gene>
    <name evidence="3" type="ORF">JTE90_027653</name>
</gene>
<dbReference type="Proteomes" id="UP000827092">
    <property type="component" value="Unassembled WGS sequence"/>
</dbReference>
<sequence length="202" mass="23084">MPSASAKVEKIVVMETTDPLKLFSNMLEKRMRNLEKRKMKLDNYRSDVENGKELNEDQKMAVSKYDSVIGVLDFAKDLSKAMQSIVLDSVRQQKKQAKKDQLERQQHEIQRLQNAFIYCHILSCFRDEDVRSDFLNGTNGAVQLTSEQLSQLDQLYKLIGPGLPNEQADITSHFHALAENYIFLVEGKNKEISGTTCILTLV</sequence>
<protein>
    <recommendedName>
        <fullName evidence="2">Caprin-1 dimerization domain-containing protein</fullName>
    </recommendedName>
</protein>
<organism evidence="3 4">
    <name type="scientific">Oedothorax gibbosus</name>
    <dbReference type="NCBI Taxonomy" id="931172"/>
    <lineage>
        <taxon>Eukaryota</taxon>
        <taxon>Metazoa</taxon>
        <taxon>Ecdysozoa</taxon>
        <taxon>Arthropoda</taxon>
        <taxon>Chelicerata</taxon>
        <taxon>Arachnida</taxon>
        <taxon>Araneae</taxon>
        <taxon>Araneomorphae</taxon>
        <taxon>Entelegynae</taxon>
        <taxon>Araneoidea</taxon>
        <taxon>Linyphiidae</taxon>
        <taxon>Erigoninae</taxon>
        <taxon>Oedothorax</taxon>
    </lineage>
</organism>
<name>A0AAV6URM1_9ARAC</name>
<keyword evidence="4" id="KW-1185">Reference proteome</keyword>
<proteinExistence type="inferred from homology"/>
<evidence type="ECO:0000313" key="4">
    <source>
        <dbReference type="Proteomes" id="UP000827092"/>
    </source>
</evidence>
<accession>A0AAV6URM1</accession>
<comment type="caution">
    <text evidence="3">The sequence shown here is derived from an EMBL/GenBank/DDBJ whole genome shotgun (WGS) entry which is preliminary data.</text>
</comment>
<dbReference type="AlphaFoldDB" id="A0AAV6URM1"/>
<dbReference type="InterPro" id="IPR028816">
    <property type="entry name" value="Caprin"/>
</dbReference>
<dbReference type="GO" id="GO:0005737">
    <property type="term" value="C:cytoplasm"/>
    <property type="evidence" value="ECO:0007669"/>
    <property type="project" value="TreeGrafter"/>
</dbReference>
<evidence type="ECO:0000256" key="1">
    <source>
        <dbReference type="ARBA" id="ARBA00007950"/>
    </source>
</evidence>
<reference evidence="3 4" key="1">
    <citation type="journal article" date="2022" name="Nat. Ecol. Evol.">
        <title>A masculinizing supergene underlies an exaggerated male reproductive morph in a spider.</title>
        <authorList>
            <person name="Hendrickx F."/>
            <person name="De Corte Z."/>
            <person name="Sonet G."/>
            <person name="Van Belleghem S.M."/>
            <person name="Kostlbacher S."/>
            <person name="Vangestel C."/>
        </authorList>
    </citation>
    <scope>NUCLEOTIDE SEQUENCE [LARGE SCALE GENOMIC DNA]</scope>
    <source>
        <strain evidence="3">W744_W776</strain>
    </source>
</reference>
<dbReference type="PANTHER" id="PTHR22922">
    <property type="entry name" value="GPI-ANCHORED PROTEIN P137"/>
    <property type="match status" value="1"/>
</dbReference>
<feature type="domain" description="Caprin-1 dimerization" evidence="2">
    <location>
        <begin position="98"/>
        <end position="196"/>
    </location>
</feature>
<dbReference type="PANTHER" id="PTHR22922:SF19">
    <property type="entry name" value="CAPRIN HOMOLOG"/>
    <property type="match status" value="1"/>
</dbReference>